<dbReference type="AlphaFoldDB" id="A0ABD0JPW6"/>
<evidence type="ECO:0008006" key="4">
    <source>
        <dbReference type="Google" id="ProtNLM"/>
    </source>
</evidence>
<evidence type="ECO:0000256" key="1">
    <source>
        <dbReference type="SAM" id="MobiDB-lite"/>
    </source>
</evidence>
<feature type="region of interest" description="Disordered" evidence="1">
    <location>
        <begin position="171"/>
        <end position="190"/>
    </location>
</feature>
<gene>
    <name evidence="2" type="ORF">BaRGS_00031841</name>
</gene>
<protein>
    <recommendedName>
        <fullName evidence="4">Adenylate kinase</fullName>
    </recommendedName>
</protein>
<keyword evidence="3" id="KW-1185">Reference proteome</keyword>
<dbReference type="Gene3D" id="3.40.50.300">
    <property type="entry name" value="P-loop containing nucleotide triphosphate hydrolases"/>
    <property type="match status" value="1"/>
</dbReference>
<proteinExistence type="predicted"/>
<evidence type="ECO:0000313" key="3">
    <source>
        <dbReference type="Proteomes" id="UP001519460"/>
    </source>
</evidence>
<evidence type="ECO:0000313" key="2">
    <source>
        <dbReference type="EMBL" id="KAK7476902.1"/>
    </source>
</evidence>
<organism evidence="2 3">
    <name type="scientific">Batillaria attramentaria</name>
    <dbReference type="NCBI Taxonomy" id="370345"/>
    <lineage>
        <taxon>Eukaryota</taxon>
        <taxon>Metazoa</taxon>
        <taxon>Spiralia</taxon>
        <taxon>Lophotrochozoa</taxon>
        <taxon>Mollusca</taxon>
        <taxon>Gastropoda</taxon>
        <taxon>Caenogastropoda</taxon>
        <taxon>Sorbeoconcha</taxon>
        <taxon>Cerithioidea</taxon>
        <taxon>Batillariidae</taxon>
        <taxon>Batillaria</taxon>
    </lineage>
</organism>
<dbReference type="SUPFAM" id="SSF52540">
    <property type="entry name" value="P-loop containing nucleoside triphosphate hydrolases"/>
    <property type="match status" value="1"/>
</dbReference>
<accession>A0ABD0JPW6</accession>
<dbReference type="Proteomes" id="UP001519460">
    <property type="component" value="Unassembled WGS sequence"/>
</dbReference>
<dbReference type="EMBL" id="JACVVK020000362">
    <property type="protein sequence ID" value="KAK7476902.1"/>
    <property type="molecule type" value="Genomic_DNA"/>
</dbReference>
<sequence>MGCGGSKKNDRSGGGVADKKVSISVGEAVKLPATGPILIFVFGGPGSKKGRLLSELVETYGFTFINVEKLLLRHLVKQVPEPDPLDTTFDAQDVIKEDPQLVSLRWLLEEVGRQMETTSTRFIVDVMPNLKFLINNDIFLADCTEEMNRFEERHPIAFGINFIQRSAKRNKKEAHETSEKEEKVAVKSDEADSSRTRRRITLFENNVRPFIDYFQHSDRLVSLDVTGARAEQVWSRLCELFTGLHLNSQALVNYILVFIFEEEELQQVNTDLPSVQVISLKSLVNGPNTSLEEAAAALTKHLDKSDPTIKTFIVDLQGTSINKDLVCQVQAEGPCIVFVDEDLAQLHRFISLHKTKGGAAPLKFRAVSSTENIVCLFPSHVPVTLCKEIAITLGRTRQAHHT</sequence>
<name>A0ABD0JPW6_9CAEN</name>
<reference evidence="2 3" key="1">
    <citation type="journal article" date="2023" name="Sci. Data">
        <title>Genome assembly of the Korean intertidal mud-creeper Batillaria attramentaria.</title>
        <authorList>
            <person name="Patra A.K."/>
            <person name="Ho P.T."/>
            <person name="Jun S."/>
            <person name="Lee S.J."/>
            <person name="Kim Y."/>
            <person name="Won Y.J."/>
        </authorList>
    </citation>
    <scope>NUCLEOTIDE SEQUENCE [LARGE SCALE GENOMIC DNA]</scope>
    <source>
        <strain evidence="2">Wonlab-2016</strain>
    </source>
</reference>
<feature type="compositionally biased region" description="Basic and acidic residues" evidence="1">
    <location>
        <begin position="173"/>
        <end position="190"/>
    </location>
</feature>
<comment type="caution">
    <text evidence="2">The sequence shown here is derived from an EMBL/GenBank/DDBJ whole genome shotgun (WGS) entry which is preliminary data.</text>
</comment>
<dbReference type="InterPro" id="IPR027417">
    <property type="entry name" value="P-loop_NTPase"/>
</dbReference>